<accession>A0ABP9KV26</accession>
<reference evidence="2" key="1">
    <citation type="journal article" date="2019" name="Int. J. Syst. Evol. Microbiol.">
        <title>The Global Catalogue of Microorganisms (GCM) 10K type strain sequencing project: providing services to taxonomists for standard genome sequencing and annotation.</title>
        <authorList>
            <consortium name="The Broad Institute Genomics Platform"/>
            <consortium name="The Broad Institute Genome Sequencing Center for Infectious Disease"/>
            <person name="Wu L."/>
            <person name="Ma J."/>
        </authorList>
    </citation>
    <scope>NUCLEOTIDE SEQUENCE [LARGE SCALE GENOMIC DNA]</scope>
    <source>
        <strain evidence="2">JCM 18298</strain>
    </source>
</reference>
<dbReference type="EMBL" id="BAABJM010000006">
    <property type="protein sequence ID" value="GAA5064458.1"/>
    <property type="molecule type" value="Genomic_DNA"/>
</dbReference>
<dbReference type="Proteomes" id="UP001500603">
    <property type="component" value="Unassembled WGS sequence"/>
</dbReference>
<evidence type="ECO:0000313" key="2">
    <source>
        <dbReference type="Proteomes" id="UP001500603"/>
    </source>
</evidence>
<gene>
    <name evidence="1" type="ORF">GCM10023318_50460</name>
</gene>
<organism evidence="1 2">
    <name type="scientific">Nocardia callitridis</name>
    <dbReference type="NCBI Taxonomy" id="648753"/>
    <lineage>
        <taxon>Bacteria</taxon>
        <taxon>Bacillati</taxon>
        <taxon>Actinomycetota</taxon>
        <taxon>Actinomycetes</taxon>
        <taxon>Mycobacteriales</taxon>
        <taxon>Nocardiaceae</taxon>
        <taxon>Nocardia</taxon>
    </lineage>
</organism>
<keyword evidence="2" id="KW-1185">Reference proteome</keyword>
<protein>
    <submittedName>
        <fullName evidence="1">Uncharacterized protein</fullName>
    </submittedName>
</protein>
<evidence type="ECO:0000313" key="1">
    <source>
        <dbReference type="EMBL" id="GAA5064458.1"/>
    </source>
</evidence>
<name>A0ABP9KV26_9NOCA</name>
<proteinExistence type="predicted"/>
<dbReference type="RefSeq" id="WP_345498402.1">
    <property type="nucleotide sequence ID" value="NZ_BAABJM010000006.1"/>
</dbReference>
<comment type="caution">
    <text evidence="1">The sequence shown here is derived from an EMBL/GenBank/DDBJ whole genome shotgun (WGS) entry which is preliminary data.</text>
</comment>
<sequence>MDQTVRIGGQPYRVIGKARLAVASRACYGKHRFTLQRVSDGSLWTAFGARLSPASQMLKCGSARVR</sequence>